<comment type="similarity">
    <text evidence="1">Belongs to the AB hydrolase superfamily.</text>
</comment>
<dbReference type="GO" id="GO:0016787">
    <property type="term" value="F:hydrolase activity"/>
    <property type="evidence" value="ECO:0007669"/>
    <property type="project" value="UniProtKB-KW"/>
</dbReference>
<dbReference type="Pfam" id="PF12697">
    <property type="entry name" value="Abhydrolase_6"/>
    <property type="match status" value="1"/>
</dbReference>
<dbReference type="Gene3D" id="3.40.50.1820">
    <property type="entry name" value="alpha/beta hydrolase"/>
    <property type="match status" value="1"/>
</dbReference>
<organism evidence="3 4">
    <name type="scientific">Roseomonas nitratireducens</name>
    <dbReference type="NCBI Taxonomy" id="2820810"/>
    <lineage>
        <taxon>Bacteria</taxon>
        <taxon>Pseudomonadati</taxon>
        <taxon>Pseudomonadota</taxon>
        <taxon>Alphaproteobacteria</taxon>
        <taxon>Acetobacterales</taxon>
        <taxon>Roseomonadaceae</taxon>
        <taxon>Roseomonas</taxon>
    </lineage>
</organism>
<keyword evidence="3" id="KW-0378">Hydrolase</keyword>
<dbReference type="EMBL" id="JAGIYZ010000019">
    <property type="protein sequence ID" value="MBP0465859.1"/>
    <property type="molecule type" value="Genomic_DNA"/>
</dbReference>
<evidence type="ECO:0000256" key="1">
    <source>
        <dbReference type="ARBA" id="ARBA00008645"/>
    </source>
</evidence>
<feature type="domain" description="AB hydrolase-1" evidence="2">
    <location>
        <begin position="20"/>
        <end position="258"/>
    </location>
</feature>
<accession>A0ABS4AWX8</accession>
<keyword evidence="4" id="KW-1185">Reference proteome</keyword>
<comment type="caution">
    <text evidence="3">The sequence shown here is derived from an EMBL/GenBank/DDBJ whole genome shotgun (WGS) entry which is preliminary data.</text>
</comment>
<reference evidence="3 4" key="1">
    <citation type="submission" date="2021-03" db="EMBL/GenBank/DDBJ databases">
        <authorList>
            <person name="So Y."/>
        </authorList>
    </citation>
    <scope>NUCLEOTIDE SEQUENCE [LARGE SCALE GENOMIC DNA]</scope>
    <source>
        <strain evidence="3 4">PWR1</strain>
    </source>
</reference>
<protein>
    <submittedName>
        <fullName evidence="3">Alpha/beta hydrolase</fullName>
    </submittedName>
</protein>
<name>A0ABS4AWX8_9PROT</name>
<evidence type="ECO:0000313" key="4">
    <source>
        <dbReference type="Proteomes" id="UP000680815"/>
    </source>
</evidence>
<dbReference type="PRINTS" id="PR00111">
    <property type="entry name" value="ABHYDROLASE"/>
</dbReference>
<proteinExistence type="inferred from homology"/>
<evidence type="ECO:0000259" key="2">
    <source>
        <dbReference type="Pfam" id="PF12697"/>
    </source>
</evidence>
<gene>
    <name evidence="3" type="ORF">J5Y09_18175</name>
</gene>
<dbReference type="SUPFAM" id="SSF53474">
    <property type="entry name" value="alpha/beta-Hydrolases"/>
    <property type="match status" value="1"/>
</dbReference>
<sequence length="264" mass="28209">MSACARHNLRAYGPERAHTIVFAHGYGCDQTMWRFVAPAFAADHRVVLFDLAGCGRAEPTLHDPVRHGSLAGHAEDLCDLIRDLGRGPVTFVGHSVSAMIGALAAIRAPELFDALVMVGPSPCYLNDGDYRGGFERADIEGLLDLLDGNHHAWAAQMAPVIMGNPERPELAAELEASFCRMEPGAARVFARVTFTSDCRADLPLLGVPTLILQSADDAVAPVEVGHWVAGQVRGSSLVHLGAKGHCPHVSAPEETARAIRAWLG</sequence>
<dbReference type="InterPro" id="IPR029058">
    <property type="entry name" value="AB_hydrolase_fold"/>
</dbReference>
<dbReference type="RefSeq" id="WP_209353244.1">
    <property type="nucleotide sequence ID" value="NZ_JAGIYZ010000019.1"/>
</dbReference>
<dbReference type="InterPro" id="IPR000073">
    <property type="entry name" value="AB_hydrolase_1"/>
</dbReference>
<dbReference type="PANTHER" id="PTHR43039">
    <property type="entry name" value="ESTERASE-RELATED"/>
    <property type="match status" value="1"/>
</dbReference>
<evidence type="ECO:0000313" key="3">
    <source>
        <dbReference type="EMBL" id="MBP0465859.1"/>
    </source>
</evidence>
<dbReference type="Proteomes" id="UP000680815">
    <property type="component" value="Unassembled WGS sequence"/>
</dbReference>